<dbReference type="InterPro" id="IPR016032">
    <property type="entry name" value="Sig_transdc_resp-reg_C-effctor"/>
</dbReference>
<dbReference type="InterPro" id="IPR036388">
    <property type="entry name" value="WH-like_DNA-bd_sf"/>
</dbReference>
<dbReference type="Pfam" id="PF00196">
    <property type="entry name" value="GerE"/>
    <property type="match status" value="1"/>
</dbReference>
<dbReference type="GO" id="GO:0006355">
    <property type="term" value="P:regulation of DNA-templated transcription"/>
    <property type="evidence" value="ECO:0007669"/>
    <property type="project" value="InterPro"/>
</dbReference>
<organism evidence="7 8">
    <name type="scientific">Nocardioides islandensis</name>
    <dbReference type="NCBI Taxonomy" id="433663"/>
    <lineage>
        <taxon>Bacteria</taxon>
        <taxon>Bacillati</taxon>
        <taxon>Actinomycetota</taxon>
        <taxon>Actinomycetes</taxon>
        <taxon>Propionibacteriales</taxon>
        <taxon>Nocardioidaceae</taxon>
        <taxon>Nocardioides</taxon>
    </lineage>
</organism>
<dbReference type="SUPFAM" id="SSF46894">
    <property type="entry name" value="C-terminal effector domain of the bipartite response regulators"/>
    <property type="match status" value="1"/>
</dbReference>
<evidence type="ECO:0000256" key="1">
    <source>
        <dbReference type="ARBA" id="ARBA00023015"/>
    </source>
</evidence>
<accession>A0A930YGT3</accession>
<keyword evidence="3" id="KW-0804">Transcription</keyword>
<dbReference type="SMART" id="SM00421">
    <property type="entry name" value="HTH_LUXR"/>
    <property type="match status" value="1"/>
</dbReference>
<dbReference type="EMBL" id="JADKPN010000001">
    <property type="protein sequence ID" value="MBF4762269.1"/>
    <property type="molecule type" value="Genomic_DNA"/>
</dbReference>
<evidence type="ECO:0000259" key="6">
    <source>
        <dbReference type="PROSITE" id="PS50110"/>
    </source>
</evidence>
<dbReference type="SUPFAM" id="SSF52172">
    <property type="entry name" value="CheY-like"/>
    <property type="match status" value="1"/>
</dbReference>
<dbReference type="InterPro" id="IPR001789">
    <property type="entry name" value="Sig_transdc_resp-reg_receiver"/>
</dbReference>
<dbReference type="Gene3D" id="3.40.50.2300">
    <property type="match status" value="1"/>
</dbReference>
<dbReference type="InterPro" id="IPR011006">
    <property type="entry name" value="CheY-like_superfamily"/>
</dbReference>
<dbReference type="PROSITE" id="PS50043">
    <property type="entry name" value="HTH_LUXR_2"/>
    <property type="match status" value="1"/>
</dbReference>
<dbReference type="CDD" id="cd06170">
    <property type="entry name" value="LuxR_C_like"/>
    <property type="match status" value="1"/>
</dbReference>
<sequence>MLRSHTHRVEVVELNASSHVAEPVDIALFDTFTQSRDDGTGVVRLLENPYVDKVCVYTWSTDRSLRESALRLGIAGYLSKRLSASDLVSALEQVHKGEVVVSDEPARLPLIGGDWPGREEGLTAREAEVLCLITQGLTNAQIVERTSLSINSIKSYIRSCYRKIGVDSRSRAVLWGVEHGMQLDRVRVSEPDIPGSRD</sequence>
<dbReference type="PROSITE" id="PS50110">
    <property type="entry name" value="RESPONSE_REGULATORY"/>
    <property type="match status" value="1"/>
</dbReference>
<reference evidence="7" key="1">
    <citation type="submission" date="2020-11" db="EMBL/GenBank/DDBJ databases">
        <title>Nocardioides sp. nov., isolated from Soil of Cynanchum wilfordii Hemsley rhizosphere.</title>
        <authorList>
            <person name="Lee J.-S."/>
            <person name="Suh M.K."/>
            <person name="Kim J.-S."/>
        </authorList>
    </citation>
    <scope>NUCLEOTIDE SEQUENCE</scope>
    <source>
        <strain evidence="7">KCTC 19275</strain>
    </source>
</reference>
<feature type="domain" description="HTH luxR-type" evidence="5">
    <location>
        <begin position="115"/>
        <end position="180"/>
    </location>
</feature>
<keyword evidence="2" id="KW-0238">DNA-binding</keyword>
<evidence type="ECO:0000256" key="3">
    <source>
        <dbReference type="ARBA" id="ARBA00023163"/>
    </source>
</evidence>
<keyword evidence="4" id="KW-0597">Phosphoprotein</keyword>
<evidence type="ECO:0000313" key="7">
    <source>
        <dbReference type="EMBL" id="MBF4762269.1"/>
    </source>
</evidence>
<feature type="domain" description="Response regulatory" evidence="6">
    <location>
        <begin position="1"/>
        <end position="95"/>
    </location>
</feature>
<dbReference type="AlphaFoldDB" id="A0A930YGT3"/>
<evidence type="ECO:0000313" key="8">
    <source>
        <dbReference type="Proteomes" id="UP000640489"/>
    </source>
</evidence>
<proteinExistence type="predicted"/>
<keyword evidence="8" id="KW-1185">Reference proteome</keyword>
<evidence type="ECO:0000256" key="4">
    <source>
        <dbReference type="PROSITE-ProRule" id="PRU00169"/>
    </source>
</evidence>
<name>A0A930YGT3_9ACTN</name>
<dbReference type="Proteomes" id="UP000640489">
    <property type="component" value="Unassembled WGS sequence"/>
</dbReference>
<dbReference type="PANTHER" id="PTHR43214">
    <property type="entry name" value="TWO-COMPONENT RESPONSE REGULATOR"/>
    <property type="match status" value="1"/>
</dbReference>
<dbReference type="PANTHER" id="PTHR43214:SF41">
    <property type="entry name" value="NITRATE_NITRITE RESPONSE REGULATOR PROTEIN NARP"/>
    <property type="match status" value="1"/>
</dbReference>
<protein>
    <submittedName>
        <fullName evidence="7">Response regulator transcription factor</fullName>
    </submittedName>
</protein>
<evidence type="ECO:0000259" key="5">
    <source>
        <dbReference type="PROSITE" id="PS50043"/>
    </source>
</evidence>
<comment type="caution">
    <text evidence="7">The sequence shown here is derived from an EMBL/GenBank/DDBJ whole genome shotgun (WGS) entry which is preliminary data.</text>
</comment>
<feature type="modified residue" description="4-aspartylphosphate" evidence="4">
    <location>
        <position position="30"/>
    </location>
</feature>
<dbReference type="GO" id="GO:0003677">
    <property type="term" value="F:DNA binding"/>
    <property type="evidence" value="ECO:0007669"/>
    <property type="project" value="UniProtKB-KW"/>
</dbReference>
<evidence type="ECO:0000256" key="2">
    <source>
        <dbReference type="ARBA" id="ARBA00023125"/>
    </source>
</evidence>
<dbReference type="InterPro" id="IPR000792">
    <property type="entry name" value="Tscrpt_reg_LuxR_C"/>
</dbReference>
<dbReference type="PRINTS" id="PR00038">
    <property type="entry name" value="HTHLUXR"/>
</dbReference>
<dbReference type="InterPro" id="IPR039420">
    <property type="entry name" value="WalR-like"/>
</dbReference>
<dbReference type="Gene3D" id="1.10.10.10">
    <property type="entry name" value="Winged helix-like DNA-binding domain superfamily/Winged helix DNA-binding domain"/>
    <property type="match status" value="1"/>
</dbReference>
<gene>
    <name evidence="7" type="ORF">ISU07_03950</name>
</gene>
<dbReference type="GO" id="GO:0000160">
    <property type="term" value="P:phosphorelay signal transduction system"/>
    <property type="evidence" value="ECO:0007669"/>
    <property type="project" value="InterPro"/>
</dbReference>
<keyword evidence="1" id="KW-0805">Transcription regulation</keyword>